<keyword evidence="2 5" id="KW-0645">Protease</keyword>
<dbReference type="PANTHER" id="PTHR43806:SF67">
    <property type="entry name" value="EGF-LIKE DOMAIN-CONTAINING PROTEIN"/>
    <property type="match status" value="1"/>
</dbReference>
<evidence type="ECO:0000256" key="5">
    <source>
        <dbReference type="PROSITE-ProRule" id="PRU01240"/>
    </source>
</evidence>
<dbReference type="InterPro" id="IPR022398">
    <property type="entry name" value="Peptidase_S8_His-AS"/>
</dbReference>
<feature type="active site" description="Charge relay system" evidence="5">
    <location>
        <position position="199"/>
    </location>
</feature>
<evidence type="ECO:0000256" key="1">
    <source>
        <dbReference type="ARBA" id="ARBA00011073"/>
    </source>
</evidence>
<dbReference type="Proteomes" id="UP001056535">
    <property type="component" value="Chromosome"/>
</dbReference>
<evidence type="ECO:0000256" key="4">
    <source>
        <dbReference type="ARBA" id="ARBA00022825"/>
    </source>
</evidence>
<evidence type="ECO:0000313" key="9">
    <source>
        <dbReference type="Proteomes" id="UP001056535"/>
    </source>
</evidence>
<dbReference type="InterPro" id="IPR000209">
    <property type="entry name" value="Peptidase_S8/S53_dom"/>
</dbReference>
<accession>A0ABY4YKR2</accession>
<sequence length="779" mass="79103">MSHRSGSVRRLLAGLAGASLVLGGALSAQGGAAGPPPTAAGLAPDERVDAAVTAELERDGTADFWVYFPERPDLSPAAAIEDWEARGQWVYDRLTSTAASSQAEVRAELDASGADYQSFHVTNAIRVTDGDAELVASLAADTDVQRLYPTFAVAPPEAGLDAVGTPAPQAIEWGIADINADDVWASGTTGEGIVVASIDSGVQWDHPALVNQYRGSTGASVDHNYNWFNAGHGDPSAPHDPDGHGTHVTGTMVGDDGGGNQIGVAPGARWVAANGCCPNDAALIASGEWTLAPTNLAGTAARPDLRPHIINNSWGSTNPSNSPFMEDISLAWAASGQFAVFANGNSGPSCNTSSSPGSRTINYSVGNYTQSHTIATTSSRGVGQDGAIKPDISAPGTSVRSAYPGDLYVSGSGTSMASPHVAGAVALLWSADPAMVGDVTGTRALLDGTAVDTANSQCGGTSGNNNAFGEGRLDALALIGSGPDVIRLAGADRYATAAAISQAAHPAGAGTVFLATGQDYPDALVGAALAGSEGAPVLLTRLGSLPVTTQSELSRLAPDQVFLFGGTAAISQAVLDEVGALTGATVTRLSGSNRYATAAMIAEEFLSASVVYVATGENFPDALAGAARAGALDGPVLLTRPGSLPAETRSQLARLAPEHIYALGGAATISQTVLDELATYGPTTRISGADRYATAVELSHDYAPPTNVFLATGLDWPDALAGAAMAGHEQNPVLLTQQGSVPGVTWTELDRLDPATVVILGGTSAVSTAVQDELRLLRP</sequence>
<dbReference type="PROSITE" id="PS00137">
    <property type="entry name" value="SUBTILASE_HIS"/>
    <property type="match status" value="1"/>
</dbReference>
<dbReference type="InterPro" id="IPR050131">
    <property type="entry name" value="Peptidase_S8_subtilisin-like"/>
</dbReference>
<keyword evidence="9" id="KW-1185">Reference proteome</keyword>
<dbReference type="PROSITE" id="PS00138">
    <property type="entry name" value="SUBTILASE_SER"/>
    <property type="match status" value="1"/>
</dbReference>
<dbReference type="EMBL" id="CP099490">
    <property type="protein sequence ID" value="USQ77398.1"/>
    <property type="molecule type" value="Genomic_DNA"/>
</dbReference>
<dbReference type="SUPFAM" id="SSF52743">
    <property type="entry name" value="Subtilisin-like"/>
    <property type="match status" value="1"/>
</dbReference>
<organism evidence="8 9">
    <name type="scientific">Ornithinimicrobium cryptoxanthini</name>
    <dbReference type="NCBI Taxonomy" id="2934161"/>
    <lineage>
        <taxon>Bacteria</taxon>
        <taxon>Bacillati</taxon>
        <taxon>Actinomycetota</taxon>
        <taxon>Actinomycetes</taxon>
        <taxon>Micrococcales</taxon>
        <taxon>Ornithinimicrobiaceae</taxon>
        <taxon>Ornithinimicrobium</taxon>
    </lineage>
</organism>
<dbReference type="Gene3D" id="3.40.50.200">
    <property type="entry name" value="Peptidase S8/S53 domain"/>
    <property type="match status" value="1"/>
</dbReference>
<feature type="active site" description="Charge relay system" evidence="5">
    <location>
        <position position="244"/>
    </location>
</feature>
<protein>
    <submittedName>
        <fullName evidence="8">Cell wall-binding repeat-containing protein</fullName>
    </submittedName>
</protein>
<evidence type="ECO:0000256" key="2">
    <source>
        <dbReference type="ARBA" id="ARBA00022670"/>
    </source>
</evidence>
<evidence type="ECO:0000313" key="8">
    <source>
        <dbReference type="EMBL" id="USQ77398.1"/>
    </source>
</evidence>
<keyword evidence="4 5" id="KW-0720">Serine protease</keyword>
<name>A0ABY4YKR2_9MICO</name>
<dbReference type="PANTHER" id="PTHR43806">
    <property type="entry name" value="PEPTIDASE S8"/>
    <property type="match status" value="1"/>
</dbReference>
<evidence type="ECO:0000256" key="3">
    <source>
        <dbReference type="ARBA" id="ARBA00022801"/>
    </source>
</evidence>
<keyword evidence="6" id="KW-0732">Signal</keyword>
<dbReference type="PRINTS" id="PR00723">
    <property type="entry name" value="SUBTILISIN"/>
</dbReference>
<gene>
    <name evidence="8" type="ORF">NF557_05650</name>
</gene>
<reference evidence="8" key="1">
    <citation type="submission" date="2022-06" db="EMBL/GenBank/DDBJ databases">
        <title>Ornithinimicrobium JY.X270.</title>
        <authorList>
            <person name="Huang Y."/>
        </authorList>
    </citation>
    <scope>NUCLEOTIDE SEQUENCE</scope>
    <source>
        <strain evidence="8">JY.X270</strain>
    </source>
</reference>
<dbReference type="PROSITE" id="PS51892">
    <property type="entry name" value="SUBTILASE"/>
    <property type="match status" value="1"/>
</dbReference>
<dbReference type="InterPro" id="IPR015500">
    <property type="entry name" value="Peptidase_S8_subtilisin-rel"/>
</dbReference>
<dbReference type="Gene3D" id="3.40.50.12090">
    <property type="match status" value="2"/>
</dbReference>
<feature type="chain" id="PRO_5046446957" evidence="6">
    <location>
        <begin position="31"/>
        <end position="779"/>
    </location>
</feature>
<proteinExistence type="inferred from homology"/>
<feature type="signal peptide" evidence="6">
    <location>
        <begin position="1"/>
        <end position="30"/>
    </location>
</feature>
<dbReference type="RefSeq" id="WP_252622493.1">
    <property type="nucleotide sequence ID" value="NZ_CP099490.1"/>
</dbReference>
<keyword evidence="3 5" id="KW-0378">Hydrolase</keyword>
<evidence type="ECO:0000259" key="7">
    <source>
        <dbReference type="Pfam" id="PF00082"/>
    </source>
</evidence>
<dbReference type="InterPro" id="IPR036852">
    <property type="entry name" value="Peptidase_S8/S53_dom_sf"/>
</dbReference>
<dbReference type="InterPro" id="IPR023828">
    <property type="entry name" value="Peptidase_S8_Ser-AS"/>
</dbReference>
<feature type="domain" description="Peptidase S8/S53" evidence="7">
    <location>
        <begin position="190"/>
        <end position="471"/>
    </location>
</feature>
<evidence type="ECO:0000256" key="6">
    <source>
        <dbReference type="SAM" id="SignalP"/>
    </source>
</evidence>
<dbReference type="Pfam" id="PF04122">
    <property type="entry name" value="CW_binding_2"/>
    <property type="match status" value="3"/>
</dbReference>
<comment type="similarity">
    <text evidence="1 5">Belongs to the peptidase S8 family.</text>
</comment>
<dbReference type="InterPro" id="IPR007253">
    <property type="entry name" value="Cell_wall-bd_2"/>
</dbReference>
<feature type="active site" description="Charge relay system" evidence="5">
    <location>
        <position position="415"/>
    </location>
</feature>
<dbReference type="Pfam" id="PF00082">
    <property type="entry name" value="Peptidase_S8"/>
    <property type="match status" value="1"/>
</dbReference>